<dbReference type="Gene3D" id="3.30.450.20">
    <property type="entry name" value="PAS domain"/>
    <property type="match status" value="1"/>
</dbReference>
<dbReference type="InterPro" id="IPR052155">
    <property type="entry name" value="Biofilm_reg_signaling"/>
</dbReference>
<dbReference type="InterPro" id="IPR043128">
    <property type="entry name" value="Rev_trsase/Diguanyl_cyclase"/>
</dbReference>
<dbReference type="Pfam" id="PF03707">
    <property type="entry name" value="MHYT"/>
    <property type="match status" value="2"/>
</dbReference>
<keyword evidence="1" id="KW-0472">Membrane</keyword>
<evidence type="ECO:0000313" key="6">
    <source>
        <dbReference type="EMBL" id="MCO6052175.1"/>
    </source>
</evidence>
<dbReference type="SUPFAM" id="SSF55073">
    <property type="entry name" value="Nucleotide cyclase"/>
    <property type="match status" value="1"/>
</dbReference>
<feature type="transmembrane region" description="Helical" evidence="1">
    <location>
        <begin position="146"/>
        <end position="167"/>
    </location>
</feature>
<dbReference type="CDD" id="cd00130">
    <property type="entry name" value="PAS"/>
    <property type="match status" value="1"/>
</dbReference>
<sequence>MQALYTCLGDLHDGRLLLIAAMICIVGVYASFSIAAHAGRSERRARTSWGLLSILAAGATAWATHMILLLAFQPGMLSGFDPVLTVLSLIVGLVVIGIGMGLSIGRHSATRRFGAGTILGAGIVGLHYLGQASYRVTGETHWDGSLVTSSSVLGMLICGLSIVSAGARRKPLRPLSAPLLLLSIAVIHIGGMLAMQLLFDPSISLPPTALSPETVAPAVAAVSLGLIALAFVGLRFTINAKLQARRDQLRLRELASVAIEGLAVCNDGIIVSTNASLERLSGYEQDELIGRPIASLLMGQQVASLPLGEEQDAKLLHQQNQVVPVRVVRSEVKLGSKAQTVIAVRDQRERLRTEAHIRVLAYTDALTGLANRQRFNDLLEEHAAACAYGVECFSLLLLDLDQFKAVNDTLGHGLGDKLLKAVAERLTAISNSNDVVARLGGDEFAIIITGRTDAARQRADALLEAFSMPFAVDGHMLGISTSIGIASAFENGFDPIELTRKADLALYEAKREGRNKYRLFADELSLKAQARRSLELDLRHALAHDQLSVYYQPQVDPRSSTFEGAEALVRWFHPERGSIAPIDFIAIAEEAGLIAKLGEFVLREACREAANWPEATRIAVNLSPIQLRDRQLPNIVRAILNQTGLPAERLELEVTESALLHDDGVTYSNLHTLQACGIRIALDDFGTGYSSLSYLRRFPFSKIKIDRSFVSQVPHDADSMAIVETVITLAHRLGMTVTAEGVETHAQLHFAALKDCQQAQGYLVGKPMDAEELRLQFLEEKQLKVGT</sequence>
<dbReference type="PROSITE" id="PS50112">
    <property type="entry name" value="PAS"/>
    <property type="match status" value="1"/>
</dbReference>
<name>A0ABT1CDD1_9HYPH</name>
<evidence type="ECO:0000259" key="4">
    <source>
        <dbReference type="PROSITE" id="PS50887"/>
    </source>
</evidence>
<feature type="transmembrane region" description="Helical" evidence="1">
    <location>
        <begin position="83"/>
        <end position="102"/>
    </location>
</feature>
<dbReference type="InterPro" id="IPR005330">
    <property type="entry name" value="MHYT_dom"/>
</dbReference>
<dbReference type="Proteomes" id="UP001205906">
    <property type="component" value="Unassembled WGS sequence"/>
</dbReference>
<feature type="transmembrane region" description="Helical" evidence="1">
    <location>
        <begin position="219"/>
        <end position="238"/>
    </location>
</feature>
<dbReference type="InterPro" id="IPR035965">
    <property type="entry name" value="PAS-like_dom_sf"/>
</dbReference>
<organism evidence="6 7">
    <name type="scientific">Mesorhizobium liriopis</name>
    <dbReference type="NCBI Taxonomy" id="2953882"/>
    <lineage>
        <taxon>Bacteria</taxon>
        <taxon>Pseudomonadati</taxon>
        <taxon>Pseudomonadota</taxon>
        <taxon>Alphaproteobacteria</taxon>
        <taxon>Hyphomicrobiales</taxon>
        <taxon>Phyllobacteriaceae</taxon>
        <taxon>Mesorhizobium</taxon>
    </lineage>
</organism>
<dbReference type="InterPro" id="IPR000160">
    <property type="entry name" value="GGDEF_dom"/>
</dbReference>
<protein>
    <submittedName>
        <fullName evidence="6">EAL domain-containing protein</fullName>
    </submittedName>
</protein>
<keyword evidence="1" id="KW-1133">Transmembrane helix</keyword>
<evidence type="ECO:0000259" key="5">
    <source>
        <dbReference type="PROSITE" id="PS50924"/>
    </source>
</evidence>
<dbReference type="CDD" id="cd01949">
    <property type="entry name" value="GGDEF"/>
    <property type="match status" value="1"/>
</dbReference>
<dbReference type="Pfam" id="PF00563">
    <property type="entry name" value="EAL"/>
    <property type="match status" value="1"/>
</dbReference>
<dbReference type="InterPro" id="IPR001633">
    <property type="entry name" value="EAL_dom"/>
</dbReference>
<dbReference type="RefSeq" id="WP_252822455.1">
    <property type="nucleotide sequence ID" value="NZ_JAMXQS010000011.1"/>
</dbReference>
<keyword evidence="1" id="KW-0812">Transmembrane</keyword>
<feature type="domain" description="PAS" evidence="2">
    <location>
        <begin position="267"/>
        <end position="291"/>
    </location>
</feature>
<feature type="transmembrane region" description="Helical" evidence="1">
    <location>
        <begin position="114"/>
        <end position="134"/>
    </location>
</feature>
<evidence type="ECO:0000256" key="1">
    <source>
        <dbReference type="PROSITE-ProRule" id="PRU00244"/>
    </source>
</evidence>
<feature type="transmembrane region" description="Helical" evidence="1">
    <location>
        <begin position="49"/>
        <end position="71"/>
    </location>
</feature>
<dbReference type="SUPFAM" id="SSF141868">
    <property type="entry name" value="EAL domain-like"/>
    <property type="match status" value="1"/>
</dbReference>
<dbReference type="SUPFAM" id="SSF55785">
    <property type="entry name" value="PYP-like sensor domain (PAS domain)"/>
    <property type="match status" value="1"/>
</dbReference>
<reference evidence="6 7" key="1">
    <citation type="submission" date="2022-06" db="EMBL/GenBank/DDBJ databases">
        <title>Mesorhizobium sp. strain RP14 Genome sequencing and assembly.</title>
        <authorList>
            <person name="Kim I."/>
        </authorList>
    </citation>
    <scope>NUCLEOTIDE SEQUENCE [LARGE SCALE GENOMIC DNA]</scope>
    <source>
        <strain evidence="7">RP14(2022)</strain>
    </source>
</reference>
<dbReference type="InterPro" id="IPR035919">
    <property type="entry name" value="EAL_sf"/>
</dbReference>
<gene>
    <name evidence="6" type="ORF">NGM99_20515</name>
</gene>
<dbReference type="CDD" id="cd01948">
    <property type="entry name" value="EAL"/>
    <property type="match status" value="1"/>
</dbReference>
<evidence type="ECO:0000259" key="2">
    <source>
        <dbReference type="PROSITE" id="PS50112"/>
    </source>
</evidence>
<feature type="domain" description="MHYT" evidence="5">
    <location>
        <begin position="12"/>
        <end position="198"/>
    </location>
</feature>
<dbReference type="NCBIfam" id="TIGR00254">
    <property type="entry name" value="GGDEF"/>
    <property type="match status" value="1"/>
</dbReference>
<dbReference type="EMBL" id="JAMXQS010000011">
    <property type="protein sequence ID" value="MCO6052175.1"/>
    <property type="molecule type" value="Genomic_DNA"/>
</dbReference>
<dbReference type="Gene3D" id="3.30.70.270">
    <property type="match status" value="1"/>
</dbReference>
<dbReference type="Pfam" id="PF00990">
    <property type="entry name" value="GGDEF"/>
    <property type="match status" value="1"/>
</dbReference>
<dbReference type="PROSITE" id="PS50924">
    <property type="entry name" value="MHYT"/>
    <property type="match status" value="1"/>
</dbReference>
<dbReference type="SMART" id="SM00267">
    <property type="entry name" value="GGDEF"/>
    <property type="match status" value="1"/>
</dbReference>
<dbReference type="SMART" id="SM00052">
    <property type="entry name" value="EAL"/>
    <property type="match status" value="1"/>
</dbReference>
<dbReference type="NCBIfam" id="TIGR00229">
    <property type="entry name" value="sensory_box"/>
    <property type="match status" value="1"/>
</dbReference>
<comment type="caution">
    <text evidence="6">The sequence shown here is derived from an EMBL/GenBank/DDBJ whole genome shotgun (WGS) entry which is preliminary data.</text>
</comment>
<dbReference type="InterPro" id="IPR000014">
    <property type="entry name" value="PAS"/>
</dbReference>
<feature type="transmembrane region" description="Helical" evidence="1">
    <location>
        <begin position="179"/>
        <end position="199"/>
    </location>
</feature>
<dbReference type="PROSITE" id="PS50883">
    <property type="entry name" value="EAL"/>
    <property type="match status" value="1"/>
</dbReference>
<keyword evidence="7" id="KW-1185">Reference proteome</keyword>
<evidence type="ECO:0000259" key="3">
    <source>
        <dbReference type="PROSITE" id="PS50883"/>
    </source>
</evidence>
<dbReference type="PANTHER" id="PTHR44757">
    <property type="entry name" value="DIGUANYLATE CYCLASE DGCP"/>
    <property type="match status" value="1"/>
</dbReference>
<dbReference type="Gene3D" id="3.20.20.450">
    <property type="entry name" value="EAL domain"/>
    <property type="match status" value="1"/>
</dbReference>
<feature type="domain" description="EAL" evidence="3">
    <location>
        <begin position="531"/>
        <end position="781"/>
    </location>
</feature>
<accession>A0ABT1CDD1</accession>
<dbReference type="PANTHER" id="PTHR44757:SF2">
    <property type="entry name" value="BIOFILM ARCHITECTURE MAINTENANCE PROTEIN MBAA"/>
    <property type="match status" value="1"/>
</dbReference>
<proteinExistence type="predicted"/>
<feature type="transmembrane region" description="Helical" evidence="1">
    <location>
        <begin position="16"/>
        <end position="37"/>
    </location>
</feature>
<dbReference type="PROSITE" id="PS50887">
    <property type="entry name" value="GGDEF"/>
    <property type="match status" value="1"/>
</dbReference>
<evidence type="ECO:0000313" key="7">
    <source>
        <dbReference type="Proteomes" id="UP001205906"/>
    </source>
</evidence>
<dbReference type="SMART" id="SM00091">
    <property type="entry name" value="PAS"/>
    <property type="match status" value="1"/>
</dbReference>
<dbReference type="InterPro" id="IPR029787">
    <property type="entry name" value="Nucleotide_cyclase"/>
</dbReference>
<feature type="domain" description="GGDEF" evidence="4">
    <location>
        <begin position="391"/>
        <end position="522"/>
    </location>
</feature>